<comment type="caution">
    <text evidence="2">The sequence shown here is derived from an EMBL/GenBank/DDBJ whole genome shotgun (WGS) entry which is preliminary data.</text>
</comment>
<keyword evidence="1" id="KW-0812">Transmembrane</keyword>
<dbReference type="RefSeq" id="WP_369857068.1">
    <property type="nucleotide sequence ID" value="NZ_JBBKTX010000001.1"/>
</dbReference>
<keyword evidence="3" id="KW-1185">Reference proteome</keyword>
<gene>
    <name evidence="2" type="ORF">WG929_00400</name>
</gene>
<dbReference type="Proteomes" id="UP001620597">
    <property type="component" value="Unassembled WGS sequence"/>
</dbReference>
<protein>
    <recommendedName>
        <fullName evidence="4">Kinase</fullName>
    </recommendedName>
</protein>
<evidence type="ECO:0008006" key="4">
    <source>
        <dbReference type="Google" id="ProtNLM"/>
    </source>
</evidence>
<accession>A0ABW8ND31</accession>
<reference evidence="2 3" key="1">
    <citation type="submission" date="2024-03" db="EMBL/GenBank/DDBJ databases">
        <title>High-quality draft genome sequence of Oceanobacter sp. wDCs-4.</title>
        <authorList>
            <person name="Dong C."/>
        </authorList>
    </citation>
    <scope>NUCLEOTIDE SEQUENCE [LARGE SCALE GENOMIC DNA]</scope>
    <source>
        <strain evidence="3">wDCs-4</strain>
    </source>
</reference>
<evidence type="ECO:0000256" key="1">
    <source>
        <dbReference type="SAM" id="Phobius"/>
    </source>
</evidence>
<evidence type="ECO:0000313" key="2">
    <source>
        <dbReference type="EMBL" id="MFK4750856.1"/>
    </source>
</evidence>
<feature type="transmembrane region" description="Helical" evidence="1">
    <location>
        <begin position="20"/>
        <end position="43"/>
    </location>
</feature>
<sequence length="126" mass="13744">MTETNHESHHNPVEPPDITRWAFIGFVAGIILSVLAMEYYGFIKHPSDADSARIDEFVLLSLEPGYDVKVSNKASGKEAFCVDGYLLLRPTNGHEVAGILVDGKNRPVACQEALGHGQPELKAPSE</sequence>
<proteinExistence type="predicted"/>
<dbReference type="EMBL" id="JBBKTX010000001">
    <property type="protein sequence ID" value="MFK4750856.1"/>
    <property type="molecule type" value="Genomic_DNA"/>
</dbReference>
<keyword evidence="1" id="KW-1133">Transmembrane helix</keyword>
<evidence type="ECO:0000313" key="3">
    <source>
        <dbReference type="Proteomes" id="UP001620597"/>
    </source>
</evidence>
<keyword evidence="1" id="KW-0472">Membrane</keyword>
<name>A0ABW8ND31_9GAMM</name>
<organism evidence="2 3">
    <name type="scientific">Oceanobacter antarcticus</name>
    <dbReference type="NCBI Taxonomy" id="3133425"/>
    <lineage>
        <taxon>Bacteria</taxon>
        <taxon>Pseudomonadati</taxon>
        <taxon>Pseudomonadota</taxon>
        <taxon>Gammaproteobacteria</taxon>
        <taxon>Oceanospirillales</taxon>
        <taxon>Oceanospirillaceae</taxon>
        <taxon>Oceanobacter</taxon>
    </lineage>
</organism>